<evidence type="ECO:0000256" key="1">
    <source>
        <dbReference type="SAM" id="MobiDB-lite"/>
    </source>
</evidence>
<evidence type="ECO:0000313" key="3">
    <source>
        <dbReference type="Proteomes" id="UP001189122"/>
    </source>
</evidence>
<feature type="compositionally biased region" description="Basic and acidic residues" evidence="1">
    <location>
        <begin position="18"/>
        <end position="43"/>
    </location>
</feature>
<dbReference type="EMBL" id="LR743605">
    <property type="protein sequence ID" value="CAA2634607.1"/>
    <property type="molecule type" value="Genomic_DNA"/>
</dbReference>
<evidence type="ECO:0000313" key="2">
    <source>
        <dbReference type="EMBL" id="CAA2634607.1"/>
    </source>
</evidence>
<protein>
    <submittedName>
        <fullName evidence="2">Uncharacterized protein</fullName>
    </submittedName>
</protein>
<reference evidence="2 3" key="1">
    <citation type="submission" date="2019-12" db="EMBL/GenBank/DDBJ databases">
        <authorList>
            <person name="Scholz U."/>
            <person name="Mascher M."/>
            <person name="Fiebig A."/>
        </authorList>
    </citation>
    <scope>NUCLEOTIDE SEQUENCE</scope>
</reference>
<dbReference type="AlphaFoldDB" id="A0A7I8JTU1"/>
<dbReference type="Proteomes" id="UP001189122">
    <property type="component" value="Unassembled WGS sequence"/>
</dbReference>
<feature type="region of interest" description="Disordered" evidence="1">
    <location>
        <begin position="1"/>
        <end position="43"/>
    </location>
</feature>
<proteinExistence type="predicted"/>
<name>A0A7I8JTU1_SPIIN</name>
<organism evidence="2">
    <name type="scientific">Spirodela intermedia</name>
    <name type="common">Intermediate duckweed</name>
    <dbReference type="NCBI Taxonomy" id="51605"/>
    <lineage>
        <taxon>Eukaryota</taxon>
        <taxon>Viridiplantae</taxon>
        <taxon>Streptophyta</taxon>
        <taxon>Embryophyta</taxon>
        <taxon>Tracheophyta</taxon>
        <taxon>Spermatophyta</taxon>
        <taxon>Magnoliopsida</taxon>
        <taxon>Liliopsida</taxon>
        <taxon>Araceae</taxon>
        <taxon>Lemnoideae</taxon>
        <taxon>Spirodela</taxon>
    </lineage>
</organism>
<sequence>MSSGHPRHLGGSRFGRGRRVDSAPWKEKKVERERRRDERRGDV</sequence>
<accession>A0A7I8JTU1</accession>
<keyword evidence="3" id="KW-1185">Reference proteome</keyword>
<feature type="compositionally biased region" description="Basic residues" evidence="1">
    <location>
        <begin position="1"/>
        <end position="10"/>
    </location>
</feature>
<dbReference type="EMBL" id="CACRZD030000018">
    <property type="protein sequence ID" value="CAA6673596.1"/>
    <property type="molecule type" value="Genomic_DNA"/>
</dbReference>
<gene>
    <name evidence="2" type="ORF">SI7747_18020013</name>
</gene>